<reference evidence="1 2" key="1">
    <citation type="submission" date="2019-12" db="EMBL/GenBank/DDBJ databases">
        <title>Genomic-based taxomic classification of the family Erythrobacteraceae.</title>
        <authorList>
            <person name="Xu L."/>
        </authorList>
    </citation>
    <scope>NUCLEOTIDE SEQUENCE [LARGE SCALE GENOMIC DNA]</scope>
    <source>
        <strain evidence="1 2">KEMB 9005-328</strain>
    </source>
</reference>
<sequence length="128" mass="14510">MTIFAITFALIAGLTGYLYFKERRERRIVRHLAIHYLDWCARKIEEVAGMATAQINALAMELAKARGQNLTLKQAMDEVSFSTLDAVRERRSEKEKFQSRLERNGIEPLGVADLGDLIWNPGSTSLKP</sequence>
<dbReference type="AlphaFoldDB" id="A0A845AFM1"/>
<evidence type="ECO:0000313" key="1">
    <source>
        <dbReference type="EMBL" id="MXP28267.1"/>
    </source>
</evidence>
<comment type="caution">
    <text evidence="1">The sequence shown here is derived from an EMBL/GenBank/DDBJ whole genome shotgun (WGS) entry which is preliminary data.</text>
</comment>
<dbReference type="RefSeq" id="WP_160752560.1">
    <property type="nucleotide sequence ID" value="NZ_WTYA01000003.1"/>
</dbReference>
<name>A0A845AFM1_9SPHN</name>
<evidence type="ECO:0000313" key="2">
    <source>
        <dbReference type="Proteomes" id="UP000439780"/>
    </source>
</evidence>
<proteinExistence type="predicted"/>
<organism evidence="1 2">
    <name type="scientific">Qipengyuania algicida</name>
    <dbReference type="NCBI Taxonomy" id="1836209"/>
    <lineage>
        <taxon>Bacteria</taxon>
        <taxon>Pseudomonadati</taxon>
        <taxon>Pseudomonadota</taxon>
        <taxon>Alphaproteobacteria</taxon>
        <taxon>Sphingomonadales</taxon>
        <taxon>Erythrobacteraceae</taxon>
        <taxon>Qipengyuania</taxon>
    </lineage>
</organism>
<dbReference type="EMBL" id="WTYA01000003">
    <property type="protein sequence ID" value="MXP28267.1"/>
    <property type="molecule type" value="Genomic_DNA"/>
</dbReference>
<gene>
    <name evidence="1" type="ORF">GRI58_05460</name>
</gene>
<protein>
    <submittedName>
        <fullName evidence="1">Uncharacterized protein</fullName>
    </submittedName>
</protein>
<accession>A0A845AFM1</accession>
<keyword evidence="2" id="KW-1185">Reference proteome</keyword>
<dbReference type="Proteomes" id="UP000439780">
    <property type="component" value="Unassembled WGS sequence"/>
</dbReference>